<accession>A0ABZ2R8P3</accession>
<evidence type="ECO:0000313" key="1">
    <source>
        <dbReference type="EMBL" id="WXK94800.1"/>
    </source>
</evidence>
<dbReference type="Proteomes" id="UP001623384">
    <property type="component" value="Chromosome"/>
</dbReference>
<evidence type="ECO:0000313" key="2">
    <source>
        <dbReference type="Proteomes" id="UP001623384"/>
    </source>
</evidence>
<name>A0ABZ2R8P3_9MICC</name>
<sequence>MKMGWLPFTFTKHLGFKKRLMYGKRSAETDEDRASRLSSVSQFHVREVVLNNADRQAVLLKVRAKVPGFPTERYEQALDEAENWVRADLERSRQRRAELVRAARKEDVLNAVFVLRYFNHRYSGRVTEYDLGQVNIYESLRDLYDQADIDAAVVRVDALIRDAARSVEYDPEAGKARWQELMHSHPGFNNRSLHKAMEWGYFSNR</sequence>
<dbReference type="RefSeq" id="WP_190612414.1">
    <property type="nucleotide sequence ID" value="NZ_CP148033.1"/>
</dbReference>
<reference evidence="1 2" key="1">
    <citation type="submission" date="2024-03" db="EMBL/GenBank/DDBJ databases">
        <title>Rhodococcus navarretei sp. nov. and Pseudarthrobacter quantumdoti sp. nov., two new species with the ability to biosynthesize Quantum Dots isolated from soil samples at Union Glacier, Antarctica.</title>
        <authorList>
            <person name="Vargas M."/>
        </authorList>
    </citation>
    <scope>NUCLEOTIDE SEQUENCE [LARGE SCALE GENOMIC DNA]</scope>
    <source>
        <strain evidence="1 2">RC-2-3</strain>
    </source>
</reference>
<keyword evidence="2" id="KW-1185">Reference proteome</keyword>
<proteinExistence type="predicted"/>
<protein>
    <submittedName>
        <fullName evidence="1">Uncharacterized protein</fullName>
    </submittedName>
</protein>
<gene>
    <name evidence="1" type="ORF">WHH00_08405</name>
</gene>
<dbReference type="EMBL" id="CP148033">
    <property type="protein sequence ID" value="WXK94800.1"/>
    <property type="molecule type" value="Genomic_DNA"/>
</dbReference>
<organism evidence="1 2">
    <name type="scientific">Pseudarthrobacter quantipunctorum</name>
    <dbReference type="NCBI Taxonomy" id="3128980"/>
    <lineage>
        <taxon>Bacteria</taxon>
        <taxon>Bacillati</taxon>
        <taxon>Actinomycetota</taxon>
        <taxon>Actinomycetes</taxon>
        <taxon>Micrococcales</taxon>
        <taxon>Micrococcaceae</taxon>
        <taxon>Pseudarthrobacter</taxon>
    </lineage>
</organism>